<keyword evidence="1" id="KW-0805">Transcription regulation</keyword>
<dbReference type="STRING" id="216942.SLITO_v1c05570"/>
<sequence length="141" mass="16807">MEIKKELIFLEKEFDDKKQVFEFIKQKLIEFNLGNEETINSMIKRDEKASVAIGSYLAITHCEYEYGKNIKINEFIFIKLKKPIFWDENEVLFVIVLILNSDKQIDMLYDLAISFSDEEKVKKFYKQCKSIDDVNNFLKPE</sequence>
<accession>A0A0K1W1J6</accession>
<dbReference type="InterPro" id="IPR002178">
    <property type="entry name" value="PTS_EIIA_type-2_dom"/>
</dbReference>
<dbReference type="SUPFAM" id="SSF55804">
    <property type="entry name" value="Phoshotransferase/anion transport protein"/>
    <property type="match status" value="1"/>
</dbReference>
<dbReference type="KEGG" id="sll:SLITO_v1c05570"/>
<proteinExistence type="predicted"/>
<protein>
    <recommendedName>
        <fullName evidence="3">PTS EIIA type-2 domain-containing protein</fullName>
    </recommendedName>
</protein>
<reference evidence="4 5" key="1">
    <citation type="journal article" date="2015" name="Genome Announc.">
        <title>Complete Genome Sequence of Spiroplasma litorale TN-1T (DSM 21781), a Bacterium Isolated from a Green-Eyed Horsefly (Tabanus nigrovittatus).</title>
        <authorList>
            <person name="Lo W.S."/>
            <person name="Lai Y.C."/>
            <person name="Lien Y.W."/>
            <person name="Wang T.H."/>
            <person name="Kuo C.H."/>
        </authorList>
    </citation>
    <scope>NUCLEOTIDE SEQUENCE [LARGE SCALE GENOMIC DNA]</scope>
    <source>
        <strain evidence="4 5">TN-1</strain>
    </source>
</reference>
<evidence type="ECO:0000256" key="1">
    <source>
        <dbReference type="ARBA" id="ARBA00023015"/>
    </source>
</evidence>
<dbReference type="PROSITE" id="PS51094">
    <property type="entry name" value="PTS_EIIA_TYPE_2"/>
    <property type="match status" value="1"/>
</dbReference>
<keyword evidence="5" id="KW-1185">Reference proteome</keyword>
<dbReference type="EMBL" id="CP012357">
    <property type="protein sequence ID" value="AKX34195.1"/>
    <property type="molecule type" value="Genomic_DNA"/>
</dbReference>
<name>A0A0K1W1J6_9MOLU</name>
<dbReference type="OrthoDB" id="1640042at2"/>
<dbReference type="Proteomes" id="UP000067476">
    <property type="component" value="Chromosome"/>
</dbReference>
<dbReference type="InterPro" id="IPR050661">
    <property type="entry name" value="BglG_antiterminators"/>
</dbReference>
<evidence type="ECO:0000313" key="5">
    <source>
        <dbReference type="Proteomes" id="UP000067476"/>
    </source>
</evidence>
<evidence type="ECO:0000313" key="4">
    <source>
        <dbReference type="EMBL" id="AKX34195.1"/>
    </source>
</evidence>
<dbReference type="PANTHER" id="PTHR30185">
    <property type="entry name" value="CRYPTIC BETA-GLUCOSIDE BGL OPERON ANTITERMINATOR"/>
    <property type="match status" value="1"/>
</dbReference>
<dbReference type="Pfam" id="PF00359">
    <property type="entry name" value="PTS_EIIA_2"/>
    <property type="match status" value="1"/>
</dbReference>
<organism evidence="4 5">
    <name type="scientific">Spiroplasma litorale</name>
    <dbReference type="NCBI Taxonomy" id="216942"/>
    <lineage>
        <taxon>Bacteria</taxon>
        <taxon>Bacillati</taxon>
        <taxon>Mycoplasmatota</taxon>
        <taxon>Mollicutes</taxon>
        <taxon>Entomoplasmatales</taxon>
        <taxon>Spiroplasmataceae</taxon>
        <taxon>Spiroplasma</taxon>
    </lineage>
</organism>
<dbReference type="AlphaFoldDB" id="A0A0K1W1J6"/>
<gene>
    <name evidence="4" type="ORF">SLITO_v1c05570</name>
</gene>
<evidence type="ECO:0000256" key="2">
    <source>
        <dbReference type="ARBA" id="ARBA00023163"/>
    </source>
</evidence>
<dbReference type="PANTHER" id="PTHR30185:SF18">
    <property type="entry name" value="TRANSCRIPTIONAL REGULATOR MTLR"/>
    <property type="match status" value="1"/>
</dbReference>
<feature type="domain" description="PTS EIIA type-2" evidence="3">
    <location>
        <begin position="1"/>
        <end position="141"/>
    </location>
</feature>
<evidence type="ECO:0000259" key="3">
    <source>
        <dbReference type="PROSITE" id="PS51094"/>
    </source>
</evidence>
<keyword evidence="2" id="KW-0804">Transcription</keyword>
<dbReference type="Gene3D" id="3.40.930.10">
    <property type="entry name" value="Mannitol-specific EII, Chain A"/>
    <property type="match status" value="1"/>
</dbReference>
<dbReference type="RefSeq" id="WP_075058291.1">
    <property type="nucleotide sequence ID" value="NZ_CP012357.1"/>
</dbReference>
<dbReference type="InterPro" id="IPR016152">
    <property type="entry name" value="PTrfase/Anion_transptr"/>
</dbReference>
<dbReference type="PATRIC" id="fig|216942.3.peg.560"/>